<accession>A0A1Z5JD06</accession>
<comment type="subcellular location">
    <subcellularLocation>
        <location evidence="1">Membrane</location>
        <topology evidence="1">Multi-pass membrane protein</topology>
    </subcellularLocation>
</comment>
<evidence type="ECO:0000256" key="5">
    <source>
        <dbReference type="SAM" id="Coils"/>
    </source>
</evidence>
<keyword evidence="4 7" id="KW-0472">Membrane</keyword>
<dbReference type="AlphaFoldDB" id="A0A1Z5JD06"/>
<feature type="transmembrane region" description="Helical" evidence="7">
    <location>
        <begin position="384"/>
        <end position="407"/>
    </location>
</feature>
<dbReference type="InterPro" id="IPR005178">
    <property type="entry name" value="Ostalpha/TMEM184C"/>
</dbReference>
<evidence type="ECO:0008006" key="10">
    <source>
        <dbReference type="Google" id="ProtNLM"/>
    </source>
</evidence>
<organism evidence="8 9">
    <name type="scientific">Fistulifera solaris</name>
    <name type="common">Oleaginous diatom</name>
    <dbReference type="NCBI Taxonomy" id="1519565"/>
    <lineage>
        <taxon>Eukaryota</taxon>
        <taxon>Sar</taxon>
        <taxon>Stramenopiles</taxon>
        <taxon>Ochrophyta</taxon>
        <taxon>Bacillariophyta</taxon>
        <taxon>Bacillariophyceae</taxon>
        <taxon>Bacillariophycidae</taxon>
        <taxon>Naviculales</taxon>
        <taxon>Naviculaceae</taxon>
        <taxon>Fistulifera</taxon>
    </lineage>
</organism>
<feature type="region of interest" description="Disordered" evidence="6">
    <location>
        <begin position="492"/>
        <end position="523"/>
    </location>
</feature>
<evidence type="ECO:0000256" key="7">
    <source>
        <dbReference type="SAM" id="Phobius"/>
    </source>
</evidence>
<gene>
    <name evidence="8" type="ORF">FisN_20Lh057</name>
</gene>
<keyword evidence="2 7" id="KW-0812">Transmembrane</keyword>
<keyword evidence="9" id="KW-1185">Reference proteome</keyword>
<evidence type="ECO:0000256" key="4">
    <source>
        <dbReference type="ARBA" id="ARBA00023136"/>
    </source>
</evidence>
<evidence type="ECO:0000256" key="1">
    <source>
        <dbReference type="ARBA" id="ARBA00004141"/>
    </source>
</evidence>
<feature type="transmembrane region" description="Helical" evidence="7">
    <location>
        <begin position="350"/>
        <end position="372"/>
    </location>
</feature>
<dbReference type="Pfam" id="PF03619">
    <property type="entry name" value="Solute_trans_a"/>
    <property type="match status" value="1"/>
</dbReference>
<dbReference type="OrthoDB" id="5348404at2759"/>
<evidence type="ECO:0000313" key="8">
    <source>
        <dbReference type="EMBL" id="GAX11884.1"/>
    </source>
</evidence>
<feature type="transmembrane region" description="Helical" evidence="7">
    <location>
        <begin position="25"/>
        <end position="45"/>
    </location>
</feature>
<dbReference type="GO" id="GO:0016020">
    <property type="term" value="C:membrane"/>
    <property type="evidence" value="ECO:0007669"/>
    <property type="project" value="UniProtKB-SubCell"/>
</dbReference>
<dbReference type="InParanoid" id="A0A1Z5JD06"/>
<evidence type="ECO:0000256" key="6">
    <source>
        <dbReference type="SAM" id="MobiDB-lite"/>
    </source>
</evidence>
<evidence type="ECO:0000256" key="2">
    <source>
        <dbReference type="ARBA" id="ARBA00022692"/>
    </source>
</evidence>
<keyword evidence="5" id="KW-0175">Coiled coil</keyword>
<feature type="transmembrane region" description="Helical" evidence="7">
    <location>
        <begin position="169"/>
        <end position="193"/>
    </location>
</feature>
<dbReference type="EMBL" id="BDSP01000045">
    <property type="protein sequence ID" value="GAX11884.1"/>
    <property type="molecule type" value="Genomic_DNA"/>
</dbReference>
<name>A0A1Z5JD06_FISSO</name>
<dbReference type="SMART" id="SM01417">
    <property type="entry name" value="Solute_trans_a"/>
    <property type="match status" value="1"/>
</dbReference>
<feature type="region of interest" description="Disordered" evidence="6">
    <location>
        <begin position="678"/>
        <end position="698"/>
    </location>
</feature>
<sequence>MSVSAKESDSLLPARQQMYERESVITSRFKTILFLVILVFAGIAYQSEVNQLQLLLESQTEKIDHLEAVLQIHNEVINRFNASVTNSDVVKRLETLEDSFVVTQAKLKKDLQNVEDKVSAELSDTLLSLNATVSRAEREISDEVEKVKKDVEHYVVTTQDQFSMENSFMVYQLAGTFTLLSGLISMWHMTAHLRRMNQPDVQRKILAILWMVPIYAITSWFSLVFHSAEGYLAILKDGYEAYVIYQFLSFCIAVLGKGDRNVVIDLLAKRADHLTPPFRLVGILEICGLCHPKQYTSDRALASDILLQCQFFAMQFVFFRPLTTTAMVVLKKMDYYGAGTGPTDYRSPQFYITIIQNISIFTAFTGLLKFYHAVDKDLAWCRPFAKFLCIKCVVFMTFWQGLAISILASTTDVGGQDATEWAQSAQNFLICLEMLLFSIAHFYCFPTDEWEEGYRVKHSDGKFGDSIALRDFFSDVKLILRANAQDKVKKVVSDSAIPEGDEEEGSHGSYKTESPSVDDTDVGTPVDVRDSGYQTPAIEHRLLQKEEQRLALALEECLGLAADDPDIAEAKERLLKSNFLSPDLFAVSDSFVDDDAIDKQIGAYLGENLDVSDVADESQVVPDGEADEEVGDIDYYPKGGIYSNVKYVEDEEAAKETLSLLSSPDYKLRPSIFTTVASIAEPDPGSDRKIKEEETSSN</sequence>
<feature type="compositionally biased region" description="Basic and acidic residues" evidence="6">
    <location>
        <begin position="685"/>
        <end position="698"/>
    </location>
</feature>
<protein>
    <recommendedName>
        <fullName evidence="10">Transmembrane protein 184C</fullName>
    </recommendedName>
</protein>
<feature type="transmembrane region" description="Helical" evidence="7">
    <location>
        <begin position="205"/>
        <end position="227"/>
    </location>
</feature>
<comment type="caution">
    <text evidence="8">The sequence shown here is derived from an EMBL/GenBank/DDBJ whole genome shotgun (WGS) entry which is preliminary data.</text>
</comment>
<dbReference type="Proteomes" id="UP000198406">
    <property type="component" value="Unassembled WGS sequence"/>
</dbReference>
<feature type="transmembrane region" description="Helical" evidence="7">
    <location>
        <begin position="239"/>
        <end position="256"/>
    </location>
</feature>
<feature type="transmembrane region" description="Helical" evidence="7">
    <location>
        <begin position="311"/>
        <end position="330"/>
    </location>
</feature>
<dbReference type="PANTHER" id="PTHR23423">
    <property type="entry name" value="ORGANIC SOLUTE TRANSPORTER-RELATED"/>
    <property type="match status" value="1"/>
</dbReference>
<reference evidence="8 9" key="1">
    <citation type="journal article" date="2015" name="Plant Cell">
        <title>Oil accumulation by the oleaginous diatom Fistulifera solaris as revealed by the genome and transcriptome.</title>
        <authorList>
            <person name="Tanaka T."/>
            <person name="Maeda Y."/>
            <person name="Veluchamy A."/>
            <person name="Tanaka M."/>
            <person name="Abida H."/>
            <person name="Marechal E."/>
            <person name="Bowler C."/>
            <person name="Muto M."/>
            <person name="Sunaga Y."/>
            <person name="Tanaka M."/>
            <person name="Yoshino T."/>
            <person name="Taniguchi T."/>
            <person name="Fukuda Y."/>
            <person name="Nemoto M."/>
            <person name="Matsumoto M."/>
            <person name="Wong P.S."/>
            <person name="Aburatani S."/>
            <person name="Fujibuchi W."/>
        </authorList>
    </citation>
    <scope>NUCLEOTIDE SEQUENCE [LARGE SCALE GENOMIC DNA]</scope>
    <source>
        <strain evidence="8 9">JPCC DA0580</strain>
    </source>
</reference>
<evidence type="ECO:0000313" key="9">
    <source>
        <dbReference type="Proteomes" id="UP000198406"/>
    </source>
</evidence>
<keyword evidence="3 7" id="KW-1133">Transmembrane helix</keyword>
<feature type="coiled-coil region" evidence="5">
    <location>
        <begin position="49"/>
        <end position="76"/>
    </location>
</feature>
<evidence type="ECO:0000256" key="3">
    <source>
        <dbReference type="ARBA" id="ARBA00022989"/>
    </source>
</evidence>
<feature type="coiled-coil region" evidence="5">
    <location>
        <begin position="119"/>
        <end position="146"/>
    </location>
</feature>
<proteinExistence type="predicted"/>